<evidence type="ECO:0000313" key="3">
    <source>
        <dbReference type="Proteomes" id="UP000823388"/>
    </source>
</evidence>
<gene>
    <name evidence="2" type="ORF">PVAP13_5NG460340</name>
</gene>
<dbReference type="Proteomes" id="UP000823388">
    <property type="component" value="Chromosome 5N"/>
</dbReference>
<accession>A0A8T0RWP0</accession>
<feature type="signal peptide" evidence="1">
    <location>
        <begin position="1"/>
        <end position="35"/>
    </location>
</feature>
<keyword evidence="3" id="KW-1185">Reference proteome</keyword>
<dbReference type="EMBL" id="CM029046">
    <property type="protein sequence ID" value="KAG2590851.1"/>
    <property type="molecule type" value="Genomic_DNA"/>
</dbReference>
<reference evidence="2" key="1">
    <citation type="submission" date="2020-05" db="EMBL/GenBank/DDBJ databases">
        <title>WGS assembly of Panicum virgatum.</title>
        <authorList>
            <person name="Lovell J.T."/>
            <person name="Jenkins J."/>
            <person name="Shu S."/>
            <person name="Juenger T.E."/>
            <person name="Schmutz J."/>
        </authorList>
    </citation>
    <scope>NUCLEOTIDE SEQUENCE</scope>
    <source>
        <strain evidence="2">AP13</strain>
    </source>
</reference>
<organism evidence="2 3">
    <name type="scientific">Panicum virgatum</name>
    <name type="common">Blackwell switchgrass</name>
    <dbReference type="NCBI Taxonomy" id="38727"/>
    <lineage>
        <taxon>Eukaryota</taxon>
        <taxon>Viridiplantae</taxon>
        <taxon>Streptophyta</taxon>
        <taxon>Embryophyta</taxon>
        <taxon>Tracheophyta</taxon>
        <taxon>Spermatophyta</taxon>
        <taxon>Magnoliopsida</taxon>
        <taxon>Liliopsida</taxon>
        <taxon>Poales</taxon>
        <taxon>Poaceae</taxon>
        <taxon>PACMAD clade</taxon>
        <taxon>Panicoideae</taxon>
        <taxon>Panicodae</taxon>
        <taxon>Paniceae</taxon>
        <taxon>Panicinae</taxon>
        <taxon>Panicum</taxon>
        <taxon>Panicum sect. Hiantes</taxon>
    </lineage>
</organism>
<evidence type="ECO:0000256" key="1">
    <source>
        <dbReference type="SAM" id="SignalP"/>
    </source>
</evidence>
<protein>
    <submittedName>
        <fullName evidence="2">Uncharacterized protein</fullName>
    </submittedName>
</protein>
<comment type="caution">
    <text evidence="2">The sequence shown here is derived from an EMBL/GenBank/DDBJ whole genome shotgun (WGS) entry which is preliminary data.</text>
</comment>
<keyword evidence="1" id="KW-0732">Signal</keyword>
<sequence>MRSGKGDHAKTCWAGRSSRVFLILELLRLLRYCCSLSLAPPPALVNPEGVLILSVGYV</sequence>
<proteinExistence type="predicted"/>
<evidence type="ECO:0000313" key="2">
    <source>
        <dbReference type="EMBL" id="KAG2590851.1"/>
    </source>
</evidence>
<feature type="chain" id="PRO_5035797028" evidence="1">
    <location>
        <begin position="36"/>
        <end position="58"/>
    </location>
</feature>
<dbReference type="AlphaFoldDB" id="A0A8T0RWP0"/>
<name>A0A8T0RWP0_PANVG</name>